<dbReference type="PANTHER" id="PTHR36156:SF2">
    <property type="entry name" value="CUPIN TYPE-2 DOMAIN-CONTAINING PROTEIN"/>
    <property type="match status" value="1"/>
</dbReference>
<dbReference type="Gene3D" id="2.60.120.10">
    <property type="entry name" value="Jelly Rolls"/>
    <property type="match status" value="1"/>
</dbReference>
<proteinExistence type="predicted"/>
<name>A0AAN6SV92_9PEZI</name>
<reference evidence="4" key="1">
    <citation type="journal article" date="2023" name="Mol. Phylogenet. Evol.">
        <title>Genome-scale phylogeny and comparative genomics of the fungal order Sordariales.</title>
        <authorList>
            <person name="Hensen N."/>
            <person name="Bonometti L."/>
            <person name="Westerberg I."/>
            <person name="Brannstrom I.O."/>
            <person name="Guillou S."/>
            <person name="Cros-Aarteil S."/>
            <person name="Calhoun S."/>
            <person name="Haridas S."/>
            <person name="Kuo A."/>
            <person name="Mondo S."/>
            <person name="Pangilinan J."/>
            <person name="Riley R."/>
            <person name="LaButti K."/>
            <person name="Andreopoulos B."/>
            <person name="Lipzen A."/>
            <person name="Chen C."/>
            <person name="Yan M."/>
            <person name="Daum C."/>
            <person name="Ng V."/>
            <person name="Clum A."/>
            <person name="Steindorff A."/>
            <person name="Ohm R.A."/>
            <person name="Martin F."/>
            <person name="Silar P."/>
            <person name="Natvig D.O."/>
            <person name="Lalanne C."/>
            <person name="Gautier V."/>
            <person name="Ament-Velasquez S.L."/>
            <person name="Kruys A."/>
            <person name="Hutchinson M.I."/>
            <person name="Powell A.J."/>
            <person name="Barry K."/>
            <person name="Miller A.N."/>
            <person name="Grigoriev I.V."/>
            <person name="Debuchy R."/>
            <person name="Gladieux P."/>
            <person name="Hiltunen Thoren M."/>
            <person name="Johannesson H."/>
        </authorList>
    </citation>
    <scope>NUCLEOTIDE SEQUENCE [LARGE SCALE GENOMIC DNA]</scope>
    <source>
        <strain evidence="4">CBS 284.82</strain>
    </source>
</reference>
<dbReference type="Pfam" id="PF07883">
    <property type="entry name" value="Cupin_2"/>
    <property type="match status" value="1"/>
</dbReference>
<feature type="domain" description="Cupin type-2" evidence="2">
    <location>
        <begin position="106"/>
        <end position="172"/>
    </location>
</feature>
<dbReference type="InterPro" id="IPR047142">
    <property type="entry name" value="OryJ/VirC-like"/>
</dbReference>
<feature type="compositionally biased region" description="Low complexity" evidence="1">
    <location>
        <begin position="1"/>
        <end position="24"/>
    </location>
</feature>
<dbReference type="InterPro" id="IPR011051">
    <property type="entry name" value="RmlC_Cupin_sf"/>
</dbReference>
<dbReference type="InterPro" id="IPR013096">
    <property type="entry name" value="Cupin_2"/>
</dbReference>
<evidence type="ECO:0000259" key="2">
    <source>
        <dbReference type="Pfam" id="PF07883"/>
    </source>
</evidence>
<accession>A0AAN6SV92</accession>
<evidence type="ECO:0000313" key="3">
    <source>
        <dbReference type="EMBL" id="KAK4043328.1"/>
    </source>
</evidence>
<dbReference type="Proteomes" id="UP001303115">
    <property type="component" value="Unassembled WGS sequence"/>
</dbReference>
<evidence type="ECO:0000313" key="4">
    <source>
        <dbReference type="Proteomes" id="UP001303115"/>
    </source>
</evidence>
<sequence>MTDASTSNASPSTPKPTTSATPISNLPQPHRFITTHNPSGQAIVHSHAPFAWSAYDNNNLAFAVPYTTSTFPADLNNDADITQHEHTIASGQLGLVNPRGTVLRCVDFAPGYACGMHRTQSLDYGIVMEGEVDMVLDSGERYTLKRGDVAVQRATQHQWVNRSGTEWARMMFVLQDCRTLVVGGREMGEDLGTNSGLPASGNSGE</sequence>
<dbReference type="CDD" id="cd02231">
    <property type="entry name" value="cupin_BLL6423-like"/>
    <property type="match status" value="1"/>
</dbReference>
<dbReference type="InterPro" id="IPR014710">
    <property type="entry name" value="RmlC-like_jellyroll"/>
</dbReference>
<dbReference type="SUPFAM" id="SSF51182">
    <property type="entry name" value="RmlC-like cupins"/>
    <property type="match status" value="1"/>
</dbReference>
<keyword evidence="4" id="KW-1185">Reference proteome</keyword>
<dbReference type="PANTHER" id="PTHR36156">
    <property type="entry name" value="SLR2101 PROTEIN"/>
    <property type="match status" value="1"/>
</dbReference>
<feature type="region of interest" description="Disordered" evidence="1">
    <location>
        <begin position="1"/>
        <end position="29"/>
    </location>
</feature>
<protein>
    <recommendedName>
        <fullName evidence="2">Cupin type-2 domain-containing protein</fullName>
    </recommendedName>
</protein>
<gene>
    <name evidence="3" type="ORF">C8A01DRAFT_13136</name>
</gene>
<evidence type="ECO:0000256" key="1">
    <source>
        <dbReference type="SAM" id="MobiDB-lite"/>
    </source>
</evidence>
<organism evidence="3 4">
    <name type="scientific">Parachaetomium inaequale</name>
    <dbReference type="NCBI Taxonomy" id="2588326"/>
    <lineage>
        <taxon>Eukaryota</taxon>
        <taxon>Fungi</taxon>
        <taxon>Dikarya</taxon>
        <taxon>Ascomycota</taxon>
        <taxon>Pezizomycotina</taxon>
        <taxon>Sordariomycetes</taxon>
        <taxon>Sordariomycetidae</taxon>
        <taxon>Sordariales</taxon>
        <taxon>Chaetomiaceae</taxon>
        <taxon>Parachaetomium</taxon>
    </lineage>
</organism>
<dbReference type="EMBL" id="MU854329">
    <property type="protein sequence ID" value="KAK4043328.1"/>
    <property type="molecule type" value="Genomic_DNA"/>
</dbReference>
<dbReference type="AlphaFoldDB" id="A0AAN6SV92"/>
<comment type="caution">
    <text evidence="3">The sequence shown here is derived from an EMBL/GenBank/DDBJ whole genome shotgun (WGS) entry which is preliminary data.</text>
</comment>